<feature type="region of interest" description="Disordered" evidence="1">
    <location>
        <begin position="1"/>
        <end position="35"/>
    </location>
</feature>
<reference evidence="3 4" key="1">
    <citation type="submission" date="2019-06" db="EMBL/GenBank/DDBJ databases">
        <title>Genome Sequence of the Brown Rot Fungal Pathogen Monilinia laxa.</title>
        <authorList>
            <person name="De Miccolis Angelini R.M."/>
            <person name="Landi L."/>
            <person name="Abate D."/>
            <person name="Pollastro S."/>
            <person name="Romanazzi G."/>
            <person name="Faretra F."/>
        </authorList>
    </citation>
    <scope>NUCLEOTIDE SEQUENCE [LARGE SCALE GENOMIC DNA]</scope>
    <source>
        <strain evidence="3 4">Mlax316</strain>
    </source>
</reference>
<evidence type="ECO:0000313" key="4">
    <source>
        <dbReference type="Proteomes" id="UP000326757"/>
    </source>
</evidence>
<keyword evidence="2" id="KW-0472">Membrane</keyword>
<gene>
    <name evidence="3" type="ORF">EYC80_003342</name>
</gene>
<accession>A0A5N6KDL5</accession>
<name>A0A5N6KDL5_MONLA</name>
<dbReference type="AlphaFoldDB" id="A0A5N6KDL5"/>
<dbReference type="InterPro" id="IPR005605">
    <property type="entry name" value="Spo7"/>
</dbReference>
<keyword evidence="4" id="KW-1185">Reference proteome</keyword>
<feature type="transmembrane region" description="Helical" evidence="2">
    <location>
        <begin position="105"/>
        <end position="128"/>
    </location>
</feature>
<feature type="compositionally biased region" description="Polar residues" evidence="1">
    <location>
        <begin position="418"/>
        <end position="429"/>
    </location>
</feature>
<dbReference type="GO" id="GO:0071595">
    <property type="term" value="C:Nem1-Spo7 phosphatase complex"/>
    <property type="evidence" value="ECO:0007669"/>
    <property type="project" value="TreeGrafter"/>
</dbReference>
<organism evidence="3 4">
    <name type="scientific">Monilinia laxa</name>
    <name type="common">Brown rot fungus</name>
    <name type="synonym">Sclerotinia laxa</name>
    <dbReference type="NCBI Taxonomy" id="61186"/>
    <lineage>
        <taxon>Eukaryota</taxon>
        <taxon>Fungi</taxon>
        <taxon>Dikarya</taxon>
        <taxon>Ascomycota</taxon>
        <taxon>Pezizomycotina</taxon>
        <taxon>Leotiomycetes</taxon>
        <taxon>Helotiales</taxon>
        <taxon>Sclerotiniaceae</taxon>
        <taxon>Monilinia</taxon>
    </lineage>
</organism>
<dbReference type="OrthoDB" id="5599171at2759"/>
<dbReference type="Proteomes" id="UP000326757">
    <property type="component" value="Unassembled WGS sequence"/>
</dbReference>
<dbReference type="Pfam" id="PF03907">
    <property type="entry name" value="Spo7"/>
    <property type="match status" value="1"/>
</dbReference>
<comment type="caution">
    <text evidence="3">The sequence shown here is derived from an EMBL/GenBank/DDBJ whole genome shotgun (WGS) entry which is preliminary data.</text>
</comment>
<keyword evidence="2" id="KW-1133">Transmembrane helix</keyword>
<dbReference type="GO" id="GO:0006998">
    <property type="term" value="P:nuclear envelope organization"/>
    <property type="evidence" value="ECO:0007669"/>
    <property type="project" value="TreeGrafter"/>
</dbReference>
<protein>
    <recommendedName>
        <fullName evidence="5">Spo7-like protein</fullName>
    </recommendedName>
</protein>
<keyword evidence="2" id="KW-0812">Transmembrane</keyword>
<feature type="compositionally biased region" description="Pro residues" evidence="1">
    <location>
        <begin position="11"/>
        <end position="22"/>
    </location>
</feature>
<dbReference type="PANTHER" id="PTHR28249">
    <property type="entry name" value="SPORULATION-SPECIFIC PROTEIN SPO7"/>
    <property type="match status" value="1"/>
</dbReference>
<feature type="region of interest" description="Disordered" evidence="1">
    <location>
        <begin position="311"/>
        <end position="477"/>
    </location>
</feature>
<evidence type="ECO:0000256" key="1">
    <source>
        <dbReference type="SAM" id="MobiDB-lite"/>
    </source>
</evidence>
<proteinExistence type="predicted"/>
<evidence type="ECO:0000313" key="3">
    <source>
        <dbReference type="EMBL" id="KAB8301487.1"/>
    </source>
</evidence>
<dbReference type="EMBL" id="VIGI01000004">
    <property type="protein sequence ID" value="KAB8301487.1"/>
    <property type="molecule type" value="Genomic_DNA"/>
</dbReference>
<feature type="transmembrane region" description="Helical" evidence="2">
    <location>
        <begin position="73"/>
        <end position="93"/>
    </location>
</feature>
<sequence length="477" mass="53131">MSKLDQLVKGAPPPGSHIPPIPTSGVRPSEPSITDPLASLPSSPPQIYLNLLILEASLRAQWLQLRTRRRQHAFFLSLLGLWNIWFGYALFLAPREDGSGVGGSVYWVVEMTEKVCFMGGIVTALLIWGTGQWERGIRWPRRFVGVTNRGLRGFNCKLVVIKQSWWKELLSALSFLFSYGLFSSNSGSSYRFVDQSLLKESEKAVKSGGHHALRNIHEDDDTKGYEEDLAPGGDYVKLLLLPKPFSPNFRENWDIYRTEYWEKENERRKILRQKLKERERKLAKQQGGWLWWTGYRGWGAGHAADVEKIHHRPHRQNIALKRDRSASVRSHSHSRNSSRSATPNAEGDERLGSAHTKKASSSSISSERRRKKAVPGSSRQKLAPPSSGVGAGGSRSSTPDVPSPLIRETTPDPPSSLVRENSFTSLSSLDSERPVTPLSGDGDSSIRRSLRSSTRGESGGLMPPKRTDTSATESDGK</sequence>
<dbReference type="GO" id="GO:0004721">
    <property type="term" value="F:phosphoprotein phosphatase activity"/>
    <property type="evidence" value="ECO:0007669"/>
    <property type="project" value="TreeGrafter"/>
</dbReference>
<dbReference type="GO" id="GO:0019888">
    <property type="term" value="F:protein phosphatase regulator activity"/>
    <property type="evidence" value="ECO:0007669"/>
    <property type="project" value="InterPro"/>
</dbReference>
<evidence type="ECO:0008006" key="5">
    <source>
        <dbReference type="Google" id="ProtNLM"/>
    </source>
</evidence>
<dbReference type="PANTHER" id="PTHR28249:SF1">
    <property type="entry name" value="SPORULATION-SPECIFIC PROTEIN SPO7"/>
    <property type="match status" value="1"/>
</dbReference>
<evidence type="ECO:0000256" key="2">
    <source>
        <dbReference type="SAM" id="Phobius"/>
    </source>
</evidence>